<dbReference type="PATRIC" id="fig|587753.10.peg.4264"/>
<reference evidence="1 2" key="1">
    <citation type="journal article" date="2015" name="Mol. Plant Microbe Interact.">
        <title>Comparative Genomic Analysis of Pseudomonas chlororaphis PCL1606 Reveals New Insight into Antifungal Compounds Involved in Biocontrol.</title>
        <authorList>
            <person name="Calderon C.E."/>
            <person name="Ramos C."/>
            <person name="de Vicente A."/>
            <person name="Cazorla F.M."/>
        </authorList>
    </citation>
    <scope>NUCLEOTIDE SEQUENCE [LARGE SCALE GENOMIC DNA]</scope>
    <source>
        <strain evidence="1 2">PCL1606</strain>
    </source>
</reference>
<dbReference type="AlphaFoldDB" id="A0A0D5Y2Z9"/>
<evidence type="ECO:0000313" key="2">
    <source>
        <dbReference type="Proteomes" id="UP000032748"/>
    </source>
</evidence>
<protein>
    <submittedName>
        <fullName evidence="1">Membrane protein</fullName>
    </submittedName>
</protein>
<dbReference type="KEGG" id="pcz:PCL1606_42660"/>
<name>A0A0D5Y2Z9_9PSED</name>
<evidence type="ECO:0000313" key="1">
    <source>
        <dbReference type="EMBL" id="AKA25713.1"/>
    </source>
</evidence>
<dbReference type="Proteomes" id="UP000032748">
    <property type="component" value="Chromosome"/>
</dbReference>
<organism evidence="1 2">
    <name type="scientific">Pseudomonas chlororaphis</name>
    <dbReference type="NCBI Taxonomy" id="587753"/>
    <lineage>
        <taxon>Bacteria</taxon>
        <taxon>Pseudomonadati</taxon>
        <taxon>Pseudomonadota</taxon>
        <taxon>Gammaproteobacteria</taxon>
        <taxon>Pseudomonadales</taxon>
        <taxon>Pseudomonadaceae</taxon>
        <taxon>Pseudomonas</taxon>
    </lineage>
</organism>
<dbReference type="Pfam" id="PF05489">
    <property type="entry name" value="Phage_tail_X"/>
    <property type="match status" value="1"/>
</dbReference>
<dbReference type="OrthoDB" id="8602627at2"/>
<dbReference type="EMBL" id="CP011110">
    <property type="protein sequence ID" value="AKA25713.1"/>
    <property type="molecule type" value="Genomic_DNA"/>
</dbReference>
<gene>
    <name evidence="1" type="ORF">PCL1606_42660</name>
</gene>
<dbReference type="RefSeq" id="WP_045884692.1">
    <property type="nucleotide sequence ID" value="NZ_CP011110.1"/>
</dbReference>
<sequence>MFLTHVTTEGERWDQLAWRYYGDAHRYSPIVEANKHVPITGALPAGLTLAIPVLEPMVTTEDLPPWMR</sequence>
<accession>A0A0D5Y2Z9</accession>
<proteinExistence type="predicted"/>
<dbReference type="InterPro" id="IPR008861">
    <property type="entry name" value="GpX-like"/>
</dbReference>